<proteinExistence type="predicted"/>
<protein>
    <recommendedName>
        <fullName evidence="1">Integrase catalytic domain-containing protein</fullName>
    </recommendedName>
</protein>
<dbReference type="InterPro" id="IPR001584">
    <property type="entry name" value="Integrase_cat-core"/>
</dbReference>
<sequence length="56" mass="6413">MYCDDGGRDRKKNGFAPGKLMQNGFVESINGVMRDERLNENLFDNLRQARQLIAPI</sequence>
<organism evidence="2 3">
    <name type="scientific">Litorivita pollutaquae</name>
    <dbReference type="NCBI Taxonomy" id="2200892"/>
    <lineage>
        <taxon>Bacteria</taxon>
        <taxon>Pseudomonadati</taxon>
        <taxon>Pseudomonadota</taxon>
        <taxon>Alphaproteobacteria</taxon>
        <taxon>Rhodobacterales</taxon>
        <taxon>Paracoccaceae</taxon>
        <taxon>Litorivita</taxon>
    </lineage>
</organism>
<dbReference type="AlphaFoldDB" id="A0A2V4MQK0"/>
<evidence type="ECO:0000259" key="1">
    <source>
        <dbReference type="Pfam" id="PF13683"/>
    </source>
</evidence>
<dbReference type="GO" id="GO:0015074">
    <property type="term" value="P:DNA integration"/>
    <property type="evidence" value="ECO:0007669"/>
    <property type="project" value="InterPro"/>
</dbReference>
<keyword evidence="3" id="KW-1185">Reference proteome</keyword>
<comment type="caution">
    <text evidence="2">The sequence shown here is derived from an EMBL/GenBank/DDBJ whole genome shotgun (WGS) entry which is preliminary data.</text>
</comment>
<evidence type="ECO:0000313" key="3">
    <source>
        <dbReference type="Proteomes" id="UP000248012"/>
    </source>
</evidence>
<dbReference type="Pfam" id="PF13683">
    <property type="entry name" value="rve_3"/>
    <property type="match status" value="1"/>
</dbReference>
<accession>A0A2V4MQK0</accession>
<name>A0A2V4MQK0_9RHOB</name>
<dbReference type="OrthoDB" id="9813285at2"/>
<dbReference type="Proteomes" id="UP000248012">
    <property type="component" value="Unassembled WGS sequence"/>
</dbReference>
<dbReference type="EMBL" id="QFVT01000015">
    <property type="protein sequence ID" value="PYC46378.1"/>
    <property type="molecule type" value="Genomic_DNA"/>
</dbReference>
<gene>
    <name evidence="2" type="ORF">DI396_15805</name>
</gene>
<reference evidence="2 3" key="1">
    <citation type="submission" date="2018-05" db="EMBL/GenBank/DDBJ databases">
        <title>Oceanovita maritima gen. nov., sp. nov., a marine bacterium in the family Rhodobacteraceae isolated from surface seawater of Lundu port Xiamen, China.</title>
        <authorList>
            <person name="Hetharua B.H."/>
            <person name="Min D."/>
            <person name="Liao H."/>
            <person name="Tian Y."/>
        </authorList>
    </citation>
    <scope>NUCLEOTIDE SEQUENCE [LARGE SCALE GENOMIC DNA]</scope>
    <source>
        <strain evidence="2 3">FSX-11</strain>
    </source>
</reference>
<feature type="domain" description="Integrase catalytic" evidence="1">
    <location>
        <begin position="16"/>
        <end position="54"/>
    </location>
</feature>
<evidence type="ECO:0000313" key="2">
    <source>
        <dbReference type="EMBL" id="PYC46378.1"/>
    </source>
</evidence>